<dbReference type="SUPFAM" id="SSF53955">
    <property type="entry name" value="Lysozyme-like"/>
    <property type="match status" value="1"/>
</dbReference>
<protein>
    <recommendedName>
        <fullName evidence="7">peptidoglycan glycosyltransferase</fullName>
        <ecNumber evidence="7">2.4.99.28</ecNumber>
    </recommendedName>
</protein>
<proteinExistence type="predicted"/>
<evidence type="ECO:0000259" key="9">
    <source>
        <dbReference type="Pfam" id="PF00912"/>
    </source>
</evidence>
<keyword evidence="2" id="KW-0121">Carboxypeptidase</keyword>
<evidence type="ECO:0000256" key="3">
    <source>
        <dbReference type="ARBA" id="ARBA00022670"/>
    </source>
</evidence>
<keyword evidence="4" id="KW-0328">Glycosyltransferase</keyword>
<keyword evidence="6" id="KW-0511">Multifunctional enzyme</keyword>
<dbReference type="Gene3D" id="3.40.710.10">
    <property type="entry name" value="DD-peptidase/beta-lactamase superfamily"/>
    <property type="match status" value="1"/>
</dbReference>
<dbReference type="GO" id="GO:0008955">
    <property type="term" value="F:peptidoglycan glycosyltransferase activity"/>
    <property type="evidence" value="ECO:0007669"/>
    <property type="project" value="UniProtKB-EC"/>
</dbReference>
<dbReference type="InterPro" id="IPR050396">
    <property type="entry name" value="Glycosyltr_51/Transpeptidase"/>
</dbReference>
<dbReference type="OrthoDB" id="8552189at2"/>
<organism evidence="10 11">
    <name type="scientific">Halopseudomonas laoshanensis</name>
    <dbReference type="NCBI Taxonomy" id="2268758"/>
    <lineage>
        <taxon>Bacteria</taxon>
        <taxon>Pseudomonadati</taxon>
        <taxon>Pseudomonadota</taxon>
        <taxon>Gammaproteobacteria</taxon>
        <taxon>Pseudomonadales</taxon>
        <taxon>Pseudomonadaceae</taxon>
        <taxon>Halopseudomonas</taxon>
    </lineage>
</organism>
<accession>A0A7V7GTZ5</accession>
<dbReference type="RefSeq" id="WP_149332307.1">
    <property type="nucleotide sequence ID" value="NZ_QOVF01000002.1"/>
</dbReference>
<evidence type="ECO:0000256" key="2">
    <source>
        <dbReference type="ARBA" id="ARBA00022645"/>
    </source>
</evidence>
<evidence type="ECO:0000256" key="8">
    <source>
        <dbReference type="ARBA" id="ARBA00049902"/>
    </source>
</evidence>
<keyword evidence="5" id="KW-0808">Transferase</keyword>
<dbReference type="SUPFAM" id="SSF56601">
    <property type="entry name" value="beta-lactamase/transpeptidase-like"/>
    <property type="match status" value="2"/>
</dbReference>
<evidence type="ECO:0000256" key="7">
    <source>
        <dbReference type="ARBA" id="ARBA00044770"/>
    </source>
</evidence>
<name>A0A7V7GTZ5_9GAMM</name>
<feature type="domain" description="Glycosyl transferase family 51" evidence="9">
    <location>
        <begin position="125"/>
        <end position="313"/>
    </location>
</feature>
<dbReference type="EC" id="2.4.99.28" evidence="7"/>
<evidence type="ECO:0000256" key="4">
    <source>
        <dbReference type="ARBA" id="ARBA00022676"/>
    </source>
</evidence>
<dbReference type="Proteomes" id="UP000463138">
    <property type="component" value="Unassembled WGS sequence"/>
</dbReference>
<dbReference type="AlphaFoldDB" id="A0A7V7GTZ5"/>
<evidence type="ECO:0000256" key="6">
    <source>
        <dbReference type="ARBA" id="ARBA00023268"/>
    </source>
</evidence>
<dbReference type="GO" id="GO:0030288">
    <property type="term" value="C:outer membrane-bounded periplasmic space"/>
    <property type="evidence" value="ECO:0007669"/>
    <property type="project" value="TreeGrafter"/>
</dbReference>
<dbReference type="InterPro" id="IPR001264">
    <property type="entry name" value="Glyco_trans_51"/>
</dbReference>
<dbReference type="Gene3D" id="1.10.3810.10">
    <property type="entry name" value="Biosynthetic peptidoglycan transglycosylase-like"/>
    <property type="match status" value="1"/>
</dbReference>
<dbReference type="EMBL" id="QOVF01000002">
    <property type="protein sequence ID" value="KAA0694928.1"/>
    <property type="molecule type" value="Genomic_DNA"/>
</dbReference>
<comment type="pathway">
    <text evidence="1">Cell wall biogenesis; peptidoglycan biosynthesis.</text>
</comment>
<sequence length="991" mass="110993">MRHRPWVLLGIALVALAWLASEEIQHSYYQSRFVSEYASHLTYELMDGPSERVIYPEYGPFDHRYGYTALPALLPRLQSLGYSVVSQAQFSDPLLRYVEQGFYPPFDEKTQSGLTINDCRGEPVFSFHYPERYYESYQQVPPLLAEALLFIEDRELLSDEHPNANPAVNWLRLAGASVSLAGSRFNADRSTPGASTIATQIEKFRHSREGRTQGLEDKLMQMGSASVRAYRNGPNTMEARRQLVLDYINTVPLAAAPGHGEVNGVGDGLWVWFSEDIERFSRRLSGAEDLTGQAVALRQALALMIAQRRPSYYLLQGRGDLNSLIDSHLRLLTREGLIEAALRDEALAQPLVFRNWSEEPLRQRFALDKAITVARARLSGLLGQSQYAVDRYDLQAETSLHGELQQQISTYLESLSTPEMAGQIGLLGERLLSPEKVGDVRYSFTLMQHGADGNQVRVQTDNTGLPFDLNEGSKLELGSTAKLRVLATYLGIIAELYEQLSESDQQALTKLRADNENVLAVWAAGYLSANPEATLAQTLEAALERRYSASPDERFFTGGGVQRFGNFLRSDNYRNPTLRESLRESINLPFVRLMRDILRYAIYQSPDSSMNVMRDDGDPARKVYLQRFADKEGQTFLLRFWRKYSGLTEQERLDVFLDGLRPTATRLAAVHRYLYPDADETAFQAFMQTQPGMSELGSARLGSLYRDYGPGRYDLPDQGYIARVHPLELWLVGYLRRQPESSFSDAVQASEAERQEVYGWLFRTRHRSARDSRIRTMLEVEAFLEVHRRWKQMGYPFEHLVPSLGTALGSSGDRPAALAELMGIIQNNGMRFPSRRINDLHFAAGTPYEARLQRPEEVGIQVMHADVAAALKGVLSEVVDGGTARRLQGTFVGVDGQALALGGKTGTGDNRIHSMSASGRSTSSQVMNRTATFVFFLGDDHFGTLTAFVPGKAADGFRFTSALPVQVLKGMAPILQSYLQEGRAVCEVARD</sequence>
<evidence type="ECO:0000313" key="11">
    <source>
        <dbReference type="Proteomes" id="UP000463138"/>
    </source>
</evidence>
<comment type="caution">
    <text evidence="10">The sequence shown here is derived from an EMBL/GenBank/DDBJ whole genome shotgun (WGS) entry which is preliminary data.</text>
</comment>
<dbReference type="GO" id="GO:0004180">
    <property type="term" value="F:carboxypeptidase activity"/>
    <property type="evidence" value="ECO:0007669"/>
    <property type="project" value="UniProtKB-KW"/>
</dbReference>
<dbReference type="PANTHER" id="PTHR32282:SF24">
    <property type="entry name" value="GLYCOSYL TRANSFERASE FAMILY 51 DOMAIN-CONTAINING PROTEIN"/>
    <property type="match status" value="1"/>
</dbReference>
<gene>
    <name evidence="10" type="ORF">DT594_08625</name>
</gene>
<dbReference type="Pfam" id="PF00912">
    <property type="entry name" value="Transgly"/>
    <property type="match status" value="1"/>
</dbReference>
<dbReference type="PANTHER" id="PTHR32282">
    <property type="entry name" value="BINDING PROTEIN TRANSPEPTIDASE, PUTATIVE-RELATED"/>
    <property type="match status" value="1"/>
</dbReference>
<reference evidence="10 11" key="1">
    <citation type="submission" date="2018-07" db="EMBL/GenBank/DDBJ databases">
        <title>Pseudomonas laoshanensis sp. nov., isolated from soil.</title>
        <authorList>
            <person name="Sun J."/>
            <person name="Yu L."/>
            <person name="Wang M."/>
            <person name="Zhang C."/>
        </authorList>
    </citation>
    <scope>NUCLEOTIDE SEQUENCE [LARGE SCALE GENOMIC DNA]</scope>
    <source>
        <strain evidence="10 11">Y22</strain>
    </source>
</reference>
<comment type="catalytic activity">
    <reaction evidence="8">
        <text>[GlcNAc-(1-&gt;4)-Mur2Ac(oyl-L-Ala-gamma-D-Glu-L-Lys-D-Ala-D-Ala)](n)-di-trans,octa-cis-undecaprenyl diphosphate + beta-D-GlcNAc-(1-&gt;4)-Mur2Ac(oyl-L-Ala-gamma-D-Glu-L-Lys-D-Ala-D-Ala)-di-trans,octa-cis-undecaprenyl diphosphate = [GlcNAc-(1-&gt;4)-Mur2Ac(oyl-L-Ala-gamma-D-Glu-L-Lys-D-Ala-D-Ala)](n+1)-di-trans,octa-cis-undecaprenyl diphosphate + di-trans,octa-cis-undecaprenyl diphosphate + H(+)</text>
        <dbReference type="Rhea" id="RHEA:23708"/>
        <dbReference type="Rhea" id="RHEA-COMP:9602"/>
        <dbReference type="Rhea" id="RHEA-COMP:9603"/>
        <dbReference type="ChEBI" id="CHEBI:15378"/>
        <dbReference type="ChEBI" id="CHEBI:58405"/>
        <dbReference type="ChEBI" id="CHEBI:60033"/>
        <dbReference type="ChEBI" id="CHEBI:78435"/>
        <dbReference type="EC" id="2.4.99.28"/>
    </reaction>
</comment>
<dbReference type="InterPro" id="IPR023346">
    <property type="entry name" value="Lysozyme-like_dom_sf"/>
</dbReference>
<keyword evidence="11" id="KW-1185">Reference proteome</keyword>
<keyword evidence="3" id="KW-0378">Hydrolase</keyword>
<dbReference type="InterPro" id="IPR012338">
    <property type="entry name" value="Beta-lactam/transpept-like"/>
</dbReference>
<dbReference type="GO" id="GO:0009252">
    <property type="term" value="P:peptidoglycan biosynthetic process"/>
    <property type="evidence" value="ECO:0007669"/>
    <property type="project" value="TreeGrafter"/>
</dbReference>
<dbReference type="InterPro" id="IPR036950">
    <property type="entry name" value="PBP_transglycosylase"/>
</dbReference>
<evidence type="ECO:0000313" key="10">
    <source>
        <dbReference type="EMBL" id="KAA0694928.1"/>
    </source>
</evidence>
<dbReference type="GO" id="GO:0006508">
    <property type="term" value="P:proteolysis"/>
    <property type="evidence" value="ECO:0007669"/>
    <property type="project" value="UniProtKB-KW"/>
</dbReference>
<evidence type="ECO:0000256" key="1">
    <source>
        <dbReference type="ARBA" id="ARBA00004752"/>
    </source>
</evidence>
<keyword evidence="3" id="KW-0645">Protease</keyword>
<evidence type="ECO:0000256" key="5">
    <source>
        <dbReference type="ARBA" id="ARBA00022679"/>
    </source>
</evidence>